<gene>
    <name evidence="2" type="ORF">CJ030_MR4G001416</name>
</gene>
<feature type="compositionally biased region" description="Basic and acidic residues" evidence="1">
    <location>
        <begin position="99"/>
        <end position="110"/>
    </location>
</feature>
<dbReference type="AlphaFoldDB" id="A0A6A1VX40"/>
<keyword evidence="3" id="KW-1185">Reference proteome</keyword>
<comment type="caution">
    <text evidence="2">The sequence shown here is derived from an EMBL/GenBank/DDBJ whole genome shotgun (WGS) entry which is preliminary data.</text>
</comment>
<feature type="region of interest" description="Disordered" evidence="1">
    <location>
        <begin position="67"/>
        <end position="90"/>
    </location>
</feature>
<feature type="compositionally biased region" description="Low complexity" evidence="1">
    <location>
        <begin position="67"/>
        <end position="79"/>
    </location>
</feature>
<organism evidence="2 3">
    <name type="scientific">Morella rubra</name>
    <name type="common">Chinese bayberry</name>
    <dbReference type="NCBI Taxonomy" id="262757"/>
    <lineage>
        <taxon>Eukaryota</taxon>
        <taxon>Viridiplantae</taxon>
        <taxon>Streptophyta</taxon>
        <taxon>Embryophyta</taxon>
        <taxon>Tracheophyta</taxon>
        <taxon>Spermatophyta</taxon>
        <taxon>Magnoliopsida</taxon>
        <taxon>eudicotyledons</taxon>
        <taxon>Gunneridae</taxon>
        <taxon>Pentapetalae</taxon>
        <taxon>rosids</taxon>
        <taxon>fabids</taxon>
        <taxon>Fagales</taxon>
        <taxon>Myricaceae</taxon>
        <taxon>Morella</taxon>
    </lineage>
</organism>
<reference evidence="2 3" key="1">
    <citation type="journal article" date="2019" name="Plant Biotechnol. J.">
        <title>The red bayberry genome and genetic basis of sex determination.</title>
        <authorList>
            <person name="Jia H.M."/>
            <person name="Jia H.J."/>
            <person name="Cai Q.L."/>
            <person name="Wang Y."/>
            <person name="Zhao H.B."/>
            <person name="Yang W.F."/>
            <person name="Wang G.Y."/>
            <person name="Li Y.H."/>
            <person name="Zhan D.L."/>
            <person name="Shen Y.T."/>
            <person name="Niu Q.F."/>
            <person name="Chang L."/>
            <person name="Qiu J."/>
            <person name="Zhao L."/>
            <person name="Xie H.B."/>
            <person name="Fu W.Y."/>
            <person name="Jin J."/>
            <person name="Li X.W."/>
            <person name="Jiao Y."/>
            <person name="Zhou C.C."/>
            <person name="Tu T."/>
            <person name="Chai C.Y."/>
            <person name="Gao J.L."/>
            <person name="Fan L.J."/>
            <person name="van de Weg E."/>
            <person name="Wang J.Y."/>
            <person name="Gao Z.S."/>
        </authorList>
    </citation>
    <scope>NUCLEOTIDE SEQUENCE [LARGE SCALE GENOMIC DNA]</scope>
    <source>
        <tissue evidence="2">Leaves</tissue>
    </source>
</reference>
<dbReference type="OrthoDB" id="2020529at2759"/>
<evidence type="ECO:0000256" key="1">
    <source>
        <dbReference type="SAM" id="MobiDB-lite"/>
    </source>
</evidence>
<feature type="region of interest" description="Disordered" evidence="1">
    <location>
        <begin position="1"/>
        <end position="21"/>
    </location>
</feature>
<dbReference type="PANTHER" id="PTHR34572:SF8">
    <property type="entry name" value="(RAPE) HYPOTHETICAL PROTEIN"/>
    <property type="match status" value="1"/>
</dbReference>
<dbReference type="Proteomes" id="UP000516437">
    <property type="component" value="Chromosome 4"/>
</dbReference>
<protein>
    <submittedName>
        <fullName evidence="2">Uncharacterized protein</fullName>
    </submittedName>
</protein>
<evidence type="ECO:0000313" key="3">
    <source>
        <dbReference type="Proteomes" id="UP000516437"/>
    </source>
</evidence>
<proteinExistence type="predicted"/>
<feature type="region of interest" description="Disordered" evidence="1">
    <location>
        <begin position="99"/>
        <end position="118"/>
    </location>
</feature>
<accession>A0A6A1VX40</accession>
<evidence type="ECO:0000313" key="2">
    <source>
        <dbReference type="EMBL" id="KAB1215140.1"/>
    </source>
</evidence>
<dbReference type="PANTHER" id="PTHR34572">
    <property type="entry name" value="GOLGIN FAMILY A PROTEIN"/>
    <property type="match status" value="1"/>
</dbReference>
<dbReference type="EMBL" id="RXIC02000022">
    <property type="protein sequence ID" value="KAB1215140.1"/>
    <property type="molecule type" value="Genomic_DNA"/>
</dbReference>
<name>A0A6A1VX40_9ROSI</name>
<sequence>MEGVGSRLGRASSRYGPAASVFSGPVRKWKKKWVHVPQSSVSYHNSQSQSNGSSRLLLCRWTPISPSTVADTSSAASADEPPRRKFRYTPIAVLQEQKKADIKKAEDDANKSQTEQSMKRNIDDVLKKETQDSHTSHLDLGLCLKGHNSILDSAGQHTENQVVFGHEIDVQFFRRAN</sequence>